<proteinExistence type="predicted"/>
<keyword evidence="1" id="KW-0812">Transmembrane</keyword>
<keyword evidence="3" id="KW-1185">Reference proteome</keyword>
<evidence type="ECO:0000256" key="1">
    <source>
        <dbReference type="SAM" id="Phobius"/>
    </source>
</evidence>
<name>A0A1Y1VSW2_9FUNG</name>
<evidence type="ECO:0000313" key="3">
    <source>
        <dbReference type="Proteomes" id="UP000193944"/>
    </source>
</evidence>
<sequence>MENNVVRYHLITLEIIRRLFEKISENKYLNIDLLIEYMMVIRILKSRVNKYYIETISTFKEEQNIKDLYNLFILNVMLYQLYLENNKDLAKAKKMKVISINSLDKSNQELNKKEYNELEKCQIELNSYKKKENTKKHLQDILNKQILKYKRILYIVFILIVLFSLILCFIYFSFYNDTIKDTILLSKRIKSNIILKKIYNNIRLMSISGAAEREEYYNYYNNNLLSLQDKVKNIFIPRFKTIEEQNTYPLIMSTNSVKTYSYETAYEFSMFLESYLKTISSYKFEDWKITNTAESLFNIHTYKNLIDNFKNNFNKIMDATLNIELTNFMIRVSKFKVTWVIFNAVLLILTISFCYLIIKPVAKTSKKIFDNSFKSFKTIPQGSIEEIINNLQKDEKLLSKTYDINPDYTIKELNNIKGDIEDSNEKYSIITRKKLYNKIQLIAFSFIFIIVIFVIQIPFLLKIITIEDSTILLYMMSSEKTSIYNTCAYSYETIIQDRATYFPGEVETYLSNNLETLIIYSNILFKKSDSVSLIEFDVLNNYLYRNMCKDVIDGKCDEYNQYTDLYLNEHHMGSPINNIIFEYLTRASALLDKHEIKYNKEVVNIEKIYDKNNNVQNNAKEIFNEILENPNLKYLNVTTDYIINSLEHIEDTIIEDLSNTIKSKYYPLL</sequence>
<dbReference type="AlphaFoldDB" id="A0A1Y1VSW2"/>
<reference evidence="2 3" key="1">
    <citation type="submission" date="2016-08" db="EMBL/GenBank/DDBJ databases">
        <title>A Parts List for Fungal Cellulosomes Revealed by Comparative Genomics.</title>
        <authorList>
            <consortium name="DOE Joint Genome Institute"/>
            <person name="Haitjema C.H."/>
            <person name="Gilmore S.P."/>
            <person name="Henske J.K."/>
            <person name="Solomon K.V."/>
            <person name="De Groot R."/>
            <person name="Kuo A."/>
            <person name="Mondo S.J."/>
            <person name="Salamov A.A."/>
            <person name="Labutti K."/>
            <person name="Zhao Z."/>
            <person name="Chiniquy J."/>
            <person name="Barry K."/>
            <person name="Brewer H.M."/>
            <person name="Purvine S.O."/>
            <person name="Wright A.T."/>
            <person name="Boxma B."/>
            <person name="Van Alen T."/>
            <person name="Hackstein J.H."/>
            <person name="Baker S.E."/>
            <person name="Grigoriev I.V."/>
            <person name="O'Malley M.A."/>
        </authorList>
    </citation>
    <scope>NUCLEOTIDE SEQUENCE [LARGE SCALE GENOMIC DNA]</scope>
    <source>
        <strain evidence="2 3">S4</strain>
    </source>
</reference>
<accession>A0A1Y1VSW2</accession>
<dbReference type="EMBL" id="MCFG01000531">
    <property type="protein sequence ID" value="ORX64369.1"/>
    <property type="molecule type" value="Genomic_DNA"/>
</dbReference>
<comment type="caution">
    <text evidence="2">The sequence shown here is derived from an EMBL/GenBank/DDBJ whole genome shotgun (WGS) entry which is preliminary data.</text>
</comment>
<keyword evidence="1" id="KW-1133">Transmembrane helix</keyword>
<dbReference type="Proteomes" id="UP000193944">
    <property type="component" value="Unassembled WGS sequence"/>
</dbReference>
<feature type="transmembrane region" description="Helical" evidence="1">
    <location>
        <begin position="152"/>
        <end position="174"/>
    </location>
</feature>
<evidence type="ECO:0000313" key="2">
    <source>
        <dbReference type="EMBL" id="ORX64369.1"/>
    </source>
</evidence>
<reference evidence="2 3" key="2">
    <citation type="submission" date="2016-08" db="EMBL/GenBank/DDBJ databases">
        <title>Pervasive Adenine N6-methylation of Active Genes in Fungi.</title>
        <authorList>
            <consortium name="DOE Joint Genome Institute"/>
            <person name="Mondo S.J."/>
            <person name="Dannebaum R.O."/>
            <person name="Kuo R.C."/>
            <person name="Labutti K."/>
            <person name="Haridas S."/>
            <person name="Kuo A."/>
            <person name="Salamov A."/>
            <person name="Ahrendt S.R."/>
            <person name="Lipzen A."/>
            <person name="Sullivan W."/>
            <person name="Andreopoulos W.B."/>
            <person name="Clum A."/>
            <person name="Lindquist E."/>
            <person name="Daum C."/>
            <person name="Ramamoorthy G.K."/>
            <person name="Gryganskyi A."/>
            <person name="Culley D."/>
            <person name="Magnuson J.K."/>
            <person name="James T.Y."/>
            <person name="O'Malley M.A."/>
            <person name="Stajich J.E."/>
            <person name="Spatafora J.W."/>
            <person name="Visel A."/>
            <person name="Grigoriev I.V."/>
        </authorList>
    </citation>
    <scope>NUCLEOTIDE SEQUENCE [LARGE SCALE GENOMIC DNA]</scope>
    <source>
        <strain evidence="2 3">S4</strain>
    </source>
</reference>
<dbReference type="OrthoDB" id="10479264at2759"/>
<gene>
    <name evidence="2" type="ORF">BCR32DRAFT_273133</name>
</gene>
<keyword evidence="1" id="KW-0472">Membrane</keyword>
<feature type="transmembrane region" description="Helical" evidence="1">
    <location>
        <begin position="337"/>
        <end position="358"/>
    </location>
</feature>
<organism evidence="2 3">
    <name type="scientific">Anaeromyces robustus</name>
    <dbReference type="NCBI Taxonomy" id="1754192"/>
    <lineage>
        <taxon>Eukaryota</taxon>
        <taxon>Fungi</taxon>
        <taxon>Fungi incertae sedis</taxon>
        <taxon>Chytridiomycota</taxon>
        <taxon>Chytridiomycota incertae sedis</taxon>
        <taxon>Neocallimastigomycetes</taxon>
        <taxon>Neocallimastigales</taxon>
        <taxon>Neocallimastigaceae</taxon>
        <taxon>Anaeromyces</taxon>
    </lineage>
</organism>
<protein>
    <submittedName>
        <fullName evidence="2">Uncharacterized protein</fullName>
    </submittedName>
</protein>
<feature type="non-terminal residue" evidence="2">
    <location>
        <position position="669"/>
    </location>
</feature>
<feature type="transmembrane region" description="Helical" evidence="1">
    <location>
        <begin position="441"/>
        <end position="461"/>
    </location>
</feature>